<dbReference type="Pfam" id="PF19263">
    <property type="entry name" value="DUF5906"/>
    <property type="match status" value="1"/>
</dbReference>
<evidence type="ECO:0000256" key="1">
    <source>
        <dbReference type="ARBA" id="ARBA00022722"/>
    </source>
</evidence>
<accession>A0AAU7GY88</accession>
<dbReference type="InterPro" id="IPR043502">
    <property type="entry name" value="DNA/RNA_pol_sf"/>
</dbReference>
<evidence type="ECO:0000256" key="4">
    <source>
        <dbReference type="ARBA" id="ARBA00022840"/>
    </source>
</evidence>
<dbReference type="GO" id="GO:0016787">
    <property type="term" value="F:hydrolase activity"/>
    <property type="evidence" value="ECO:0007669"/>
    <property type="project" value="UniProtKB-KW"/>
</dbReference>
<dbReference type="InterPro" id="IPR027417">
    <property type="entry name" value="P-loop_NTPase"/>
</dbReference>
<evidence type="ECO:0000259" key="5">
    <source>
        <dbReference type="PROSITE" id="PS51206"/>
    </source>
</evidence>
<reference evidence="6" key="1">
    <citation type="submission" date="2024-05" db="EMBL/GenBank/DDBJ databases">
        <title>Isolation and characterization of the new Streptomyces phages Kamino, Geonosis, Abafar and Scarif infecting a broad range of host species.</title>
        <authorList>
            <person name="Rackow B."/>
            <person name="Rolland C."/>
            <person name="Mohnen I."/>
            <person name="Wittmann J."/>
            <person name="Muesken M."/>
            <person name="Overmann J."/>
            <person name="Frunzke J."/>
        </authorList>
    </citation>
    <scope>NUCLEOTIDE SEQUENCE</scope>
</reference>
<dbReference type="InterPro" id="IPR014015">
    <property type="entry name" value="Helicase_SF3_DNA-vir"/>
</dbReference>
<keyword evidence="4" id="KW-0067">ATP-binding</keyword>
<protein>
    <submittedName>
        <fullName evidence="6">DNA polymerase</fullName>
    </submittedName>
</protein>
<gene>
    <name evidence="6" type="ORF">Scarif_00060</name>
</gene>
<sequence length="1347" mass="152363">MEDAAKELDFFRICVRESRKKNGPVEVYADYIVGRSKDLMIQGGGFYAVWNEALGLWSRQEYDVQVIVDQAIREAADKLRADGIECEPKYLSSFDTDRWAKFKKFMKNAPDNSHPLDTKVVFADTEVKKTDYASRRLPYSMGEGDISAYEELVSRLYDEEERKKFEWAIGAIIAGDAKRIQKFLVFFGSHGTGKSTIMEIIGKLFGGKVKDGGYVAFFEAEALTGTSNAFSTEAFKDNPLVAIQHDSDLSKIETNARLNSIVSHEDMKINEKYKAQYDTKINAFLFIGTNKPVQITDAKSGLIRRLIDVHPTGNTFKPEDYYTLISRVDFELGAIAHHCLQVYRKMGKSAYSGYKPEVMMRKTDVFYNFVEHHFDIFKAQDGTTLKQAWALYKEYCAEAELQYKLTLIKFREALMDYFEVFLDRDNSAPGQPRSVYKGFTGKQFKTPVPSSEPKDMAFKLVLEETESLLDEMYAGYPAQYANTAGNPKLYWDDSERIDPKTGEPFIPKPSQVVSTTLGDLNTSRLHFLQVPEYHIWIDFDLTDENGEKSREKNLEAAASWPPTYAEFSKSGKGVHLHYIYDGDTSDLASVYSEGIEIKVCRGNSSLRRKLTKCNDVAVATLKQGSLPLKEKPVLNPNSLRNEDYLRRMIVKALRREIGNGATKPSIDFIKKLLDEAQQAGYPYDVTDLRQKVAVFAANSTNQSDYCIKAVARMQWKSSEEALEAASVEPVQTPDDRLVFFDCEVYPNLFAICWKYHGSPTVVKMLNPTPGEVENLLFNFKLVGYNNRGYDNHILWARMMGASNEQLYRLSKRIIDEKDENARYGEAWNASYADVLDYLSVKESLKWWEIELGIPHVEMDIPWDQPVPDEKIQQVLDYCANDVNALEAVFEANKQDFVARQILADLSGLTVNHSTRQHVMRILFGKERNPQGQFVYTDLSEQFPGYKFDKYAKVDKSTYRGISVGEGGLVYAEPGIHENVALLDVASMHPTSIVRLNLFGPYTENFARIMDARLALKHGDKKRFEELLPGVPWPETKEETKALSNALKLVINSTYGYTCAKFANPARDPRNIDNIVAKRGALFMVDLLHAVQEQGFTVAHIKTDSIKIPNATPEIIQFVKDFGEKYGYTFEHEATYDRMCLVNDAVYVAYKKWDAEGNAEGWTATGAEFKQPYVFKTLFTGEPIHFRDICVTKQVKNGGAMYLRFPEGDLNVIPKKDEALPVDELAEADPNYGGTHVGRSGSFVPVKEGNYKDLVGGELVVVRKGKASAVQGTKGYLWVESEMIRQTCGDAIDRLVFERLEDAVEGTGSITDFVDMAYFAQLAEDAAQSIEKFCEGSSFQNYEAFVSA</sequence>
<keyword evidence="1" id="KW-0540">Nuclease</keyword>
<dbReference type="PROSITE" id="PS51206">
    <property type="entry name" value="SF3_HELICASE_1"/>
    <property type="match status" value="1"/>
</dbReference>
<organism evidence="6">
    <name type="scientific">Streptomyces phage Scarif</name>
    <dbReference type="NCBI Taxonomy" id="3158858"/>
    <lineage>
        <taxon>Viruses</taxon>
        <taxon>Duplodnaviria</taxon>
        <taxon>Heunggongvirae</taxon>
        <taxon>Uroviricota</taxon>
        <taxon>Caudoviricetes</taxon>
    </lineage>
</organism>
<dbReference type="EMBL" id="PP750868">
    <property type="protein sequence ID" value="XBM95169.1"/>
    <property type="molecule type" value="Genomic_DNA"/>
</dbReference>
<dbReference type="InterPro" id="IPR012337">
    <property type="entry name" value="RNaseH-like_sf"/>
</dbReference>
<proteinExistence type="predicted"/>
<dbReference type="InterPro" id="IPR045455">
    <property type="entry name" value="NrS-1_pol-like_helicase"/>
</dbReference>
<dbReference type="SUPFAM" id="SSF53098">
    <property type="entry name" value="Ribonuclease H-like"/>
    <property type="match status" value="1"/>
</dbReference>
<dbReference type="SUPFAM" id="SSF56672">
    <property type="entry name" value="DNA/RNA polymerases"/>
    <property type="match status" value="1"/>
</dbReference>
<dbReference type="InterPro" id="IPR023211">
    <property type="entry name" value="DNA_pol_palm_dom_sf"/>
</dbReference>
<dbReference type="SUPFAM" id="SSF52540">
    <property type="entry name" value="P-loop containing nucleoside triphosphate hydrolases"/>
    <property type="match status" value="1"/>
</dbReference>
<name>A0AAU7GY88_9CAUD</name>
<dbReference type="Gene3D" id="3.40.50.300">
    <property type="entry name" value="P-loop containing nucleotide triphosphate hydrolases"/>
    <property type="match status" value="1"/>
</dbReference>
<evidence type="ECO:0000256" key="2">
    <source>
        <dbReference type="ARBA" id="ARBA00022741"/>
    </source>
</evidence>
<feature type="domain" description="SF3 helicase" evidence="5">
    <location>
        <begin position="160"/>
        <end position="325"/>
    </location>
</feature>
<dbReference type="GO" id="GO:0004518">
    <property type="term" value="F:nuclease activity"/>
    <property type="evidence" value="ECO:0007669"/>
    <property type="project" value="UniProtKB-KW"/>
</dbReference>
<keyword evidence="2" id="KW-0547">Nucleotide-binding</keyword>
<dbReference type="GO" id="GO:0005524">
    <property type="term" value="F:ATP binding"/>
    <property type="evidence" value="ECO:0007669"/>
    <property type="project" value="UniProtKB-KW"/>
</dbReference>
<dbReference type="Gene3D" id="3.90.1600.10">
    <property type="entry name" value="Palm domain of DNA polymerase"/>
    <property type="match status" value="1"/>
</dbReference>
<evidence type="ECO:0000313" key="6">
    <source>
        <dbReference type="EMBL" id="XBM95169.1"/>
    </source>
</evidence>
<keyword evidence="3" id="KW-0378">Hydrolase</keyword>
<evidence type="ECO:0000256" key="3">
    <source>
        <dbReference type="ARBA" id="ARBA00022801"/>
    </source>
</evidence>